<feature type="compositionally biased region" description="Basic and acidic residues" evidence="1">
    <location>
        <begin position="48"/>
        <end position="57"/>
    </location>
</feature>
<dbReference type="AlphaFoldDB" id="A0A6J4PIN6"/>
<dbReference type="EMBL" id="CADCUS010000355">
    <property type="protein sequence ID" value="CAA9417346.1"/>
    <property type="molecule type" value="Genomic_DNA"/>
</dbReference>
<feature type="non-terminal residue" evidence="2">
    <location>
        <position position="78"/>
    </location>
</feature>
<evidence type="ECO:0000256" key="1">
    <source>
        <dbReference type="SAM" id="MobiDB-lite"/>
    </source>
</evidence>
<feature type="compositionally biased region" description="Basic and acidic residues" evidence="1">
    <location>
        <begin position="1"/>
        <end position="15"/>
    </location>
</feature>
<proteinExistence type="predicted"/>
<accession>A0A6J4PIN6</accession>
<evidence type="ECO:0000313" key="2">
    <source>
        <dbReference type="EMBL" id="CAA9417346.1"/>
    </source>
</evidence>
<feature type="region of interest" description="Disordered" evidence="1">
    <location>
        <begin position="44"/>
        <end position="78"/>
    </location>
</feature>
<sequence length="78" mass="8564">AAHPADRVGRDERPARHVHPVPAREGRRSVDALRWRGAVQPLRVIDGGQEHPADHAVHRGRLGHRGGRRGAAREGRGL</sequence>
<name>A0A6J4PIN6_9PSEU</name>
<feature type="region of interest" description="Disordered" evidence="1">
    <location>
        <begin position="1"/>
        <end position="25"/>
    </location>
</feature>
<organism evidence="2">
    <name type="scientific">uncultured Pseudonocardia sp</name>
    <dbReference type="NCBI Taxonomy" id="211455"/>
    <lineage>
        <taxon>Bacteria</taxon>
        <taxon>Bacillati</taxon>
        <taxon>Actinomycetota</taxon>
        <taxon>Actinomycetes</taxon>
        <taxon>Pseudonocardiales</taxon>
        <taxon>Pseudonocardiaceae</taxon>
        <taxon>Pseudonocardia</taxon>
        <taxon>environmental samples</taxon>
    </lineage>
</organism>
<feature type="non-terminal residue" evidence="2">
    <location>
        <position position="1"/>
    </location>
</feature>
<protein>
    <submittedName>
        <fullName evidence="2">Protein translocase membrane subunit SecG</fullName>
    </submittedName>
</protein>
<reference evidence="2" key="1">
    <citation type="submission" date="2020-02" db="EMBL/GenBank/DDBJ databases">
        <authorList>
            <person name="Meier V. D."/>
        </authorList>
    </citation>
    <scope>NUCLEOTIDE SEQUENCE</scope>
    <source>
        <strain evidence="2">AVDCRST_MAG66</strain>
    </source>
</reference>
<feature type="compositionally biased region" description="Basic residues" evidence="1">
    <location>
        <begin position="58"/>
        <end position="70"/>
    </location>
</feature>
<gene>
    <name evidence="2" type="ORF">AVDCRST_MAG66-2403</name>
</gene>